<dbReference type="EMBL" id="AUZZ01004482">
    <property type="protein sequence ID" value="EQD53052.1"/>
    <property type="molecule type" value="Genomic_DNA"/>
</dbReference>
<dbReference type="InterPro" id="IPR017850">
    <property type="entry name" value="Alkaline_phosphatase_core_sf"/>
</dbReference>
<name>T1A7U9_9ZZZZ</name>
<sequence length="293" mass="33018">RFDGVSLDVTLSDQEARAPRNAQYWEMLGHRAIWRSGWKAVTEHLAGTRFDDDRWRLYDTTSDFSEAHDLAAAYPERLEELKTLWWREARRNGVLPLDDRSLVELLRLKTPVAHANRSHIVLRPNQAHVPATMLLGGSDRSLLITAVLRDRRLHDDRVLLASGGTSSGYVFYVLNDRLVFEHVALDERTVCVSKRALPVGDGDLKCSIGHHSDRSADVRMFANGRLVATGLIPRTLLHLSFWGIDVGRDRAGSVSHAYTGEFPFSPSVLESVTLNFSESYHLEHLAEEVEGVE</sequence>
<comment type="caution">
    <text evidence="1">The sequence shown here is derived from an EMBL/GenBank/DDBJ whole genome shotgun (WGS) entry which is preliminary data.</text>
</comment>
<reference evidence="1" key="2">
    <citation type="journal article" date="2014" name="ISME J.">
        <title>Microbial stratification in low pH oxic and suboxic macroscopic growths along an acid mine drainage.</title>
        <authorList>
            <person name="Mendez-Garcia C."/>
            <person name="Mesa V."/>
            <person name="Sprenger R.R."/>
            <person name="Richter M."/>
            <person name="Diez M.S."/>
            <person name="Solano J."/>
            <person name="Bargiela R."/>
            <person name="Golyshina O.V."/>
            <person name="Manteca A."/>
            <person name="Ramos J.L."/>
            <person name="Gallego J.R."/>
            <person name="Llorente I."/>
            <person name="Martins Dos Santos V.A."/>
            <person name="Jensen O.N."/>
            <person name="Pelaez A.I."/>
            <person name="Sanchez J."/>
            <person name="Ferrer M."/>
        </authorList>
    </citation>
    <scope>NUCLEOTIDE SEQUENCE</scope>
</reference>
<protein>
    <submittedName>
        <fullName evidence="1">Arylsulfatase</fullName>
    </submittedName>
</protein>
<dbReference type="SUPFAM" id="SSF53649">
    <property type="entry name" value="Alkaline phosphatase-like"/>
    <property type="match status" value="1"/>
</dbReference>
<reference evidence="1" key="1">
    <citation type="submission" date="2013-08" db="EMBL/GenBank/DDBJ databases">
        <authorList>
            <person name="Mendez C."/>
            <person name="Richter M."/>
            <person name="Ferrer M."/>
            <person name="Sanchez J."/>
        </authorList>
    </citation>
    <scope>NUCLEOTIDE SEQUENCE</scope>
</reference>
<feature type="non-terminal residue" evidence="1">
    <location>
        <position position="1"/>
    </location>
</feature>
<gene>
    <name evidence="1" type="ORF">B2A_06348</name>
</gene>
<organism evidence="1">
    <name type="scientific">mine drainage metagenome</name>
    <dbReference type="NCBI Taxonomy" id="410659"/>
    <lineage>
        <taxon>unclassified sequences</taxon>
        <taxon>metagenomes</taxon>
        <taxon>ecological metagenomes</taxon>
    </lineage>
</organism>
<proteinExistence type="predicted"/>
<dbReference type="AlphaFoldDB" id="T1A7U9"/>
<evidence type="ECO:0000313" key="1">
    <source>
        <dbReference type="EMBL" id="EQD53052.1"/>
    </source>
</evidence>
<dbReference type="Gene3D" id="3.30.1120.10">
    <property type="match status" value="1"/>
</dbReference>
<accession>T1A7U9</accession>